<keyword evidence="1" id="KW-0677">Repeat</keyword>
<keyword evidence="3" id="KW-0472">Membrane</keyword>
<dbReference type="PROSITE" id="PS50297">
    <property type="entry name" value="ANK_REP_REGION"/>
    <property type="match status" value="2"/>
</dbReference>
<dbReference type="SUPFAM" id="SSF48403">
    <property type="entry name" value="Ankyrin repeat"/>
    <property type="match status" value="2"/>
</dbReference>
<dbReference type="EMBL" id="JASWJB010000003">
    <property type="protein sequence ID" value="KAK2616717.1"/>
    <property type="molecule type" value="Genomic_DNA"/>
</dbReference>
<dbReference type="Proteomes" id="UP001251528">
    <property type="component" value="Unassembled WGS sequence"/>
</dbReference>
<feature type="repeat" description="ANK" evidence="2">
    <location>
        <begin position="1014"/>
        <end position="1046"/>
    </location>
</feature>
<dbReference type="Pfam" id="PF12796">
    <property type="entry name" value="Ank_2"/>
    <property type="match status" value="1"/>
</dbReference>
<feature type="domain" description="Nephrocystin 3-like N-terminal" evidence="4">
    <location>
        <begin position="519"/>
        <end position="696"/>
    </location>
</feature>
<sequence>MLHSLLSRLPRLEEFVLSYGTIWNIFSACFILLVTVIYVRSWWRRLYPTAPTGPSSTAQLRRRVLRVTGLPAFSDNKLNDILKTAIYKLLGEANQSAAPISTILPSCYDNEQERIALVEFHGVVPSFLSNPLGEWQVQVGDIDVSFDQHFFGFTQLYTQSSEKLVTADIIAITGLDGHAYGSWRSKGDLGRMWLRDFLAKDLPCCRTMIYGYNSKLSSRGIDAIMDYGRELMEELKKIRNTDELRRRPIFFVAHSFGGLILAHCLIKAVQTNEDSQPTIASLHKATYGMILFGIPHKGLVVDDIQKMLAGQDNHPRNRLLKQISEKSDLLASQLADFKNLIHDRKIVSFYETGQARQLEFDTVSKLWKRTGDFFTPLGQESALLELPDSMEEKIPLASDHSMMVKFNAASNKGYTSARDKLIQFEKDAPRVVEARFSQSLGRSTIPPPSENTSQIHPGSGYNIWGSNAQVPIINTITRDAYFNTGTSSDGDQCLRDLFVTDPLEDREAMKRKKGERAQGTCEWIMETGELIAWLGSSRTGLSETQASHALWLHGNPGTGKSTMAMYLTEALGEKFSAAHGHTLAFFFCDSSFGTRRTASSVIRSLLLQLIQQHPSLINYVLPKYALRNTELFESFDALWEIFISAAADTHTGRKYCIIDALDECDQDSQKLLLYQLRRTFQCSEAQQNLRILVISRPYSEINEYLELFPNKDLASFPEAEQDINVFIEERVTELAGRKRYTTKVITQVRNILKDKAEGKFLWVGIACEELQEISSRNAISHLETMPGGLFALYEKLLGSALEHENEKDTIRLVLSFIAVSQWPLNLLELSEICGLFLEEDDPKTRAQFMRDLIGSCRLLVVIRNRRVVLLHQSVKEYLLKADQKTAFAELQAHANLAYHCLDHLIRRFHGSGETRRYFSNYAITEWPNHARMAKTNFEVLSVHAEFFETGSQAMKNWFNLYRHTKYFGRQEIPEQFSMLHVAARWGIPAIAKYFSASCAHHHISEGLIHRSDSSGMTPIAYAVRSNYTSIVPILLELGAKVTHRVMVRAADQGKEVMALLLQQQRDDIAITEEIMTTAARNRQNSKEMMELLLDRRGSEITITEDVVKAAAGNEYDGKEVMTLLLDQRGGEITITEDVVKAAAGNEYNGKKVMTLLLDRRGSEITITEDVVKAAAGNEYDGGEVMTLLLDRRGGEITITEDVVMAAAKCDSKEVMAILLDRRWGEVTITEDTVKAAVRGSNARDIMALLLNRRGGEVPITEEVVKAAAEGFNARDVMELLLNQRGGGVIITEEVVKAAAEGFNARDIIALLLDRRGGEVIITEEVVKAAVRGFNARDIMALLLDQRGGEVIITEEVVKAAVRGFNARDIIALLLDRRGGEIPITEEVVKAAVRGFNARDIMALLLDQRGGKVPITEEVVKAAVRGSNARDIMALLLDQRGGKVPITEEVVKAAVRGSNARDIMALLLDQRGGEVIITEEVVKAAAGGYNARDIMALLLDRQGGKVIITEEVVKAAAGGYNARDIMELLLNWRGGEIPITEDVVKAAAGNKHSGGKVIEFLLDQRKEETTIAITDTILFAAATCGQLELLEFLSRRDSLISVSVSDEYRRIAKFYRAAKVGDIRDIEQLLCEGINPDLKNLRGETPLWVAAMGWHEAVVKILAQRSDVNINSLSKSGRSPLFWAASVGSKQIVAILLEAGANPDLVDEGGNTAFTVARKNRHWAVVKLLEDHKKKF</sequence>
<name>A0AAJ0G2L8_9HYPO</name>
<comment type="caution">
    <text evidence="5">The sequence shown here is derived from an EMBL/GenBank/DDBJ whole genome shotgun (WGS) entry which is preliminary data.</text>
</comment>
<dbReference type="InterPro" id="IPR056884">
    <property type="entry name" value="NPHP3-like_N"/>
</dbReference>
<dbReference type="SUPFAM" id="SSF53474">
    <property type="entry name" value="alpha/beta-Hydrolases"/>
    <property type="match status" value="1"/>
</dbReference>
<proteinExistence type="predicted"/>
<dbReference type="Gene3D" id="3.40.50.1820">
    <property type="entry name" value="alpha/beta hydrolase"/>
    <property type="match status" value="1"/>
</dbReference>
<dbReference type="InterPro" id="IPR027417">
    <property type="entry name" value="P-loop_NTPase"/>
</dbReference>
<dbReference type="PANTHER" id="PTHR10039:SF14">
    <property type="entry name" value="NACHT DOMAIN-CONTAINING PROTEIN"/>
    <property type="match status" value="1"/>
</dbReference>
<organism evidence="5 6">
    <name type="scientific">Conoideocrella luteorostrata</name>
    <dbReference type="NCBI Taxonomy" id="1105319"/>
    <lineage>
        <taxon>Eukaryota</taxon>
        <taxon>Fungi</taxon>
        <taxon>Dikarya</taxon>
        <taxon>Ascomycota</taxon>
        <taxon>Pezizomycotina</taxon>
        <taxon>Sordariomycetes</taxon>
        <taxon>Hypocreomycetidae</taxon>
        <taxon>Hypocreales</taxon>
        <taxon>Clavicipitaceae</taxon>
        <taxon>Conoideocrella</taxon>
    </lineage>
</organism>
<dbReference type="SMART" id="SM00248">
    <property type="entry name" value="ANK"/>
    <property type="match status" value="7"/>
</dbReference>
<keyword evidence="3" id="KW-1133">Transmembrane helix</keyword>
<dbReference type="Gene3D" id="1.25.40.20">
    <property type="entry name" value="Ankyrin repeat-containing domain"/>
    <property type="match status" value="2"/>
</dbReference>
<feature type="repeat" description="ANK" evidence="2">
    <location>
        <begin position="1675"/>
        <end position="1707"/>
    </location>
</feature>
<dbReference type="Pfam" id="PF24883">
    <property type="entry name" value="NPHP3_N"/>
    <property type="match status" value="1"/>
</dbReference>
<evidence type="ECO:0000256" key="2">
    <source>
        <dbReference type="PROSITE-ProRule" id="PRU00023"/>
    </source>
</evidence>
<reference evidence="5" key="1">
    <citation type="submission" date="2023-06" db="EMBL/GenBank/DDBJ databases">
        <title>Conoideocrella luteorostrata (Hypocreales: Clavicipitaceae), a potential biocontrol fungus for elongate hemlock scale in United States Christmas tree production areas.</title>
        <authorList>
            <person name="Barrett H."/>
            <person name="Lovett B."/>
            <person name="Macias A.M."/>
            <person name="Stajich J.E."/>
            <person name="Kasson M.T."/>
        </authorList>
    </citation>
    <scope>NUCLEOTIDE SEQUENCE</scope>
    <source>
        <strain evidence="5">ARSEF 14590</strain>
    </source>
</reference>
<evidence type="ECO:0000256" key="1">
    <source>
        <dbReference type="ARBA" id="ARBA00022737"/>
    </source>
</evidence>
<gene>
    <name evidence="5" type="ORF">QQS21_000329</name>
</gene>
<dbReference type="Gene3D" id="3.40.50.300">
    <property type="entry name" value="P-loop containing nucleotide triphosphate hydrolases"/>
    <property type="match status" value="1"/>
</dbReference>
<keyword evidence="6" id="KW-1185">Reference proteome</keyword>
<evidence type="ECO:0000313" key="6">
    <source>
        <dbReference type="Proteomes" id="UP001251528"/>
    </source>
</evidence>
<evidence type="ECO:0000313" key="5">
    <source>
        <dbReference type="EMBL" id="KAK2616717.1"/>
    </source>
</evidence>
<dbReference type="InterPro" id="IPR036770">
    <property type="entry name" value="Ankyrin_rpt-contain_sf"/>
</dbReference>
<accession>A0AAJ0G2L8</accession>
<keyword evidence="3" id="KW-0812">Transmembrane</keyword>
<dbReference type="PROSITE" id="PS50088">
    <property type="entry name" value="ANK_REPEAT"/>
    <property type="match status" value="2"/>
</dbReference>
<evidence type="ECO:0000259" key="4">
    <source>
        <dbReference type="Pfam" id="PF24883"/>
    </source>
</evidence>
<feature type="transmembrane region" description="Helical" evidence="3">
    <location>
        <begin position="249"/>
        <end position="269"/>
    </location>
</feature>
<dbReference type="SUPFAM" id="SSF52540">
    <property type="entry name" value="P-loop containing nucleoside triphosphate hydrolases"/>
    <property type="match status" value="1"/>
</dbReference>
<dbReference type="PANTHER" id="PTHR10039">
    <property type="entry name" value="AMELOGENIN"/>
    <property type="match status" value="1"/>
</dbReference>
<protein>
    <recommendedName>
        <fullName evidence="4">Nephrocystin 3-like N-terminal domain-containing protein</fullName>
    </recommendedName>
</protein>
<dbReference type="Gene3D" id="1.20.5.340">
    <property type="match status" value="8"/>
</dbReference>
<keyword evidence="2" id="KW-0040">ANK repeat</keyword>
<dbReference type="InterPro" id="IPR055530">
    <property type="entry name" value="DUF7104"/>
</dbReference>
<dbReference type="InterPro" id="IPR002110">
    <property type="entry name" value="Ankyrin_rpt"/>
</dbReference>
<dbReference type="Pfam" id="PF23397">
    <property type="entry name" value="DUF7104"/>
    <property type="match status" value="16"/>
</dbReference>
<dbReference type="InterPro" id="IPR029058">
    <property type="entry name" value="AB_hydrolase_fold"/>
</dbReference>
<evidence type="ECO:0000256" key="3">
    <source>
        <dbReference type="SAM" id="Phobius"/>
    </source>
</evidence>
<feature type="transmembrane region" description="Helical" evidence="3">
    <location>
        <begin position="20"/>
        <end position="39"/>
    </location>
</feature>